<dbReference type="Gene3D" id="1.20.1260.30">
    <property type="match status" value="1"/>
</dbReference>
<dbReference type="PANTHER" id="PTHR42933">
    <property type="entry name" value="SLR6095 PROTEIN"/>
    <property type="match status" value="1"/>
</dbReference>
<evidence type="ECO:0000256" key="3">
    <source>
        <dbReference type="ARBA" id="ARBA00022603"/>
    </source>
</evidence>
<keyword evidence="5" id="KW-0949">S-adenosyl-L-methionine</keyword>
<comment type="caution">
    <text evidence="10">The sequence shown here is derived from an EMBL/GenBank/DDBJ whole genome shotgun (WGS) entry which is preliminary data.</text>
</comment>
<dbReference type="InterPro" id="IPR022749">
    <property type="entry name" value="D12N6_MeTrfase_N"/>
</dbReference>
<dbReference type="Pfam" id="PF12161">
    <property type="entry name" value="HsdM_N"/>
    <property type="match status" value="1"/>
</dbReference>
<evidence type="ECO:0000256" key="1">
    <source>
        <dbReference type="ARBA" id="ARBA00006594"/>
    </source>
</evidence>
<comment type="catalytic activity">
    <reaction evidence="7">
        <text>a 2'-deoxyadenosine in DNA + S-adenosyl-L-methionine = an N(6)-methyl-2'-deoxyadenosine in DNA + S-adenosyl-L-homocysteine + H(+)</text>
        <dbReference type="Rhea" id="RHEA:15197"/>
        <dbReference type="Rhea" id="RHEA-COMP:12418"/>
        <dbReference type="Rhea" id="RHEA-COMP:12419"/>
        <dbReference type="ChEBI" id="CHEBI:15378"/>
        <dbReference type="ChEBI" id="CHEBI:57856"/>
        <dbReference type="ChEBI" id="CHEBI:59789"/>
        <dbReference type="ChEBI" id="CHEBI:90615"/>
        <dbReference type="ChEBI" id="CHEBI:90616"/>
        <dbReference type="EC" id="2.1.1.72"/>
    </reaction>
</comment>
<dbReference type="Pfam" id="PF02384">
    <property type="entry name" value="N6_Mtase"/>
    <property type="match status" value="1"/>
</dbReference>
<reference evidence="10 11" key="1">
    <citation type="journal article" date="2015" name="Genome Announc.">
        <title>Expanding the biotechnology potential of lactobacilli through comparative genomics of 213 strains and associated genera.</title>
        <authorList>
            <person name="Sun Z."/>
            <person name="Harris H.M."/>
            <person name="McCann A."/>
            <person name="Guo C."/>
            <person name="Argimon S."/>
            <person name="Zhang W."/>
            <person name="Yang X."/>
            <person name="Jeffery I.B."/>
            <person name="Cooney J.C."/>
            <person name="Kagawa T.F."/>
            <person name="Liu W."/>
            <person name="Song Y."/>
            <person name="Salvetti E."/>
            <person name="Wrobel A."/>
            <person name="Rasinkangas P."/>
            <person name="Parkhill J."/>
            <person name="Rea M.C."/>
            <person name="O'Sullivan O."/>
            <person name="Ritari J."/>
            <person name="Douillard F.P."/>
            <person name="Paul Ross R."/>
            <person name="Yang R."/>
            <person name="Briner A.E."/>
            <person name="Felis G.E."/>
            <person name="de Vos W.M."/>
            <person name="Barrangou R."/>
            <person name="Klaenhammer T.R."/>
            <person name="Caufield P.W."/>
            <person name="Cui Y."/>
            <person name="Zhang H."/>
            <person name="O'Toole P.W."/>
        </authorList>
    </citation>
    <scope>NUCLEOTIDE SEQUENCE [LARGE SCALE GENOMIC DNA]</scope>
    <source>
        <strain evidence="10 11">JCM 17355</strain>
    </source>
</reference>
<evidence type="ECO:0000259" key="9">
    <source>
        <dbReference type="Pfam" id="PF12161"/>
    </source>
</evidence>
<dbReference type="InterPro" id="IPR038333">
    <property type="entry name" value="T1MK-like_N_sf"/>
</dbReference>
<dbReference type="InterPro" id="IPR029063">
    <property type="entry name" value="SAM-dependent_MTases_sf"/>
</dbReference>
<feature type="domain" description="N6 adenine-specific DNA methyltransferase N-terminal" evidence="9">
    <location>
        <begin position="10"/>
        <end position="136"/>
    </location>
</feature>
<proteinExistence type="inferred from homology"/>
<dbReference type="InterPro" id="IPR003356">
    <property type="entry name" value="DNA_methylase_A-5"/>
</dbReference>
<gene>
    <name evidence="10" type="ORF">FC88_GL002411</name>
</gene>
<dbReference type="CDD" id="cd02440">
    <property type="entry name" value="AdoMet_MTases"/>
    <property type="match status" value="1"/>
</dbReference>
<evidence type="ECO:0000256" key="2">
    <source>
        <dbReference type="ARBA" id="ARBA00011900"/>
    </source>
</evidence>
<keyword evidence="3" id="KW-0489">Methyltransferase</keyword>
<evidence type="ECO:0000256" key="6">
    <source>
        <dbReference type="ARBA" id="ARBA00022747"/>
    </source>
</evidence>
<evidence type="ECO:0000259" key="8">
    <source>
        <dbReference type="Pfam" id="PF02384"/>
    </source>
</evidence>
<dbReference type="InterPro" id="IPR051537">
    <property type="entry name" value="DNA_Adenine_Mtase"/>
</dbReference>
<dbReference type="EMBL" id="AZDO01000056">
    <property type="protein sequence ID" value="KRK95241.1"/>
    <property type="molecule type" value="Genomic_DNA"/>
</dbReference>
<evidence type="ECO:0000313" key="11">
    <source>
        <dbReference type="Proteomes" id="UP000051379"/>
    </source>
</evidence>
<organism evidence="10 11">
    <name type="scientific">Companilactobacillus futsaii JCM 17355</name>
    <dbReference type="NCBI Taxonomy" id="1423818"/>
    <lineage>
        <taxon>Bacteria</taxon>
        <taxon>Bacillati</taxon>
        <taxon>Bacillota</taxon>
        <taxon>Bacilli</taxon>
        <taxon>Lactobacillales</taxon>
        <taxon>Lactobacillaceae</taxon>
        <taxon>Companilactobacillus</taxon>
    </lineage>
</organism>
<keyword evidence="11" id="KW-1185">Reference proteome</keyword>
<comment type="similarity">
    <text evidence="1">Belongs to the N(4)/N(6)-methyltransferase family.</text>
</comment>
<feature type="domain" description="DNA methylase adenine-specific" evidence="8">
    <location>
        <begin position="148"/>
        <end position="448"/>
    </location>
</feature>
<evidence type="ECO:0000313" key="10">
    <source>
        <dbReference type="EMBL" id="KRK95241.1"/>
    </source>
</evidence>
<name>A0ABR5P6H5_9LACO</name>
<evidence type="ECO:0000256" key="4">
    <source>
        <dbReference type="ARBA" id="ARBA00022679"/>
    </source>
</evidence>
<keyword evidence="6" id="KW-0680">Restriction system</keyword>
<dbReference type="PRINTS" id="PR00507">
    <property type="entry name" value="N12N6MTFRASE"/>
</dbReference>
<dbReference type="EC" id="2.1.1.72" evidence="2"/>
<dbReference type="Proteomes" id="UP000051379">
    <property type="component" value="Unassembled WGS sequence"/>
</dbReference>
<dbReference type="Gene3D" id="3.40.50.150">
    <property type="entry name" value="Vaccinia Virus protein VP39"/>
    <property type="match status" value="1"/>
</dbReference>
<dbReference type="PANTHER" id="PTHR42933:SF4">
    <property type="entry name" value="TYPE I RESTRICTION ENZYME ECOKI METHYLASE SUBUNIT"/>
    <property type="match status" value="1"/>
</dbReference>
<keyword evidence="4" id="KW-0808">Transferase</keyword>
<accession>A0ABR5P6H5</accession>
<evidence type="ECO:0000256" key="5">
    <source>
        <dbReference type="ARBA" id="ARBA00022691"/>
    </source>
</evidence>
<dbReference type="SUPFAM" id="SSF53335">
    <property type="entry name" value="S-adenosyl-L-methionine-dependent methyltransferases"/>
    <property type="match status" value="1"/>
</dbReference>
<protein>
    <recommendedName>
        <fullName evidence="2">site-specific DNA-methyltransferase (adenine-specific)</fullName>
        <ecNumber evidence="2">2.1.1.72</ecNumber>
    </recommendedName>
</protein>
<sequence length="494" mass="56915">MVKAKMANTQFVKKIQDIMRNDPGINGDAQRIEQLSWILFLKVYDDREVVWNLERDNYISIIPTGLHWREWARDEKDGQNLTGDELLNFVNNELLPGLKRIVITPETPISHAIVKDAFIDANNYMKNGILLRQVVNVVDQIDFTDPKDRHFFNDIYEGILKGLQSAGNSGEFYTPRALTDFIAERLQPKLSEKTADLACGTGGFLTSTLNILSQQVKTVNDRKKYNQAVFGIEKKGQPYILAVTNLLLHDVDNPDIIHGNSLEKQVTEYSENEKFDVIMMNPPFGGSELPIIKQNFPTDLQSSETADLFLALIMYRLKENGRVGIILPDGFLFGNDGSKLNIKKRLLHEFNLHTIIRLPGSIFSPYTSIATNILFFDQTKTTKETWFYRLDMPDGYKHFSKTRPMKLAHFDPVRKWWNDRQEIKEGDNFKAKAYTVKELEDNNYNFDLCGFPTENEEILPPFELMERYIEERAELNDQIDTTLDALKKLLEGDN</sequence>
<evidence type="ECO:0000256" key="7">
    <source>
        <dbReference type="ARBA" id="ARBA00047942"/>
    </source>
</evidence>